<name>A0A6N7QIH8_9XANT</name>
<reference evidence="2" key="2">
    <citation type="journal article" date="2020" name="Plant Dis.">
        <title>A Grain Rot of Rice in Iran Caused by a Xanthomonas Strain Closely Related to X. sacchari.</title>
        <authorList>
            <person name="Mirghasempour S.A."/>
            <person name="Huang S."/>
            <person name="Studholme D.J."/>
            <person name="Brady C.L."/>
        </authorList>
    </citation>
    <scope>NUCLEOTIDE SEQUENCE</scope>
    <source>
        <strain evidence="2">SAM114</strain>
    </source>
</reference>
<dbReference type="EMBL" id="WJPN01000027">
    <property type="protein sequence ID" value="MRH02666.1"/>
    <property type="molecule type" value="Genomic_DNA"/>
</dbReference>
<organism evidence="1 4">
    <name type="scientific">Xanthomonas sontii</name>
    <dbReference type="NCBI Taxonomy" id="2650745"/>
    <lineage>
        <taxon>Bacteria</taxon>
        <taxon>Pseudomonadati</taxon>
        <taxon>Pseudomonadota</taxon>
        <taxon>Gammaproteobacteria</taxon>
        <taxon>Lysobacterales</taxon>
        <taxon>Lysobacteraceae</taxon>
        <taxon>Xanthomonas</taxon>
    </lineage>
</organism>
<dbReference type="Proteomes" id="UP000437931">
    <property type="component" value="Unassembled WGS sequence"/>
</dbReference>
<protein>
    <submittedName>
        <fullName evidence="1">Uncharacterized protein</fullName>
    </submittedName>
</protein>
<proteinExistence type="predicted"/>
<accession>A0A6N7QIH8</accession>
<dbReference type="AlphaFoldDB" id="A0A6N7QIH8"/>
<evidence type="ECO:0000313" key="2">
    <source>
        <dbReference type="EMBL" id="MRH76992.1"/>
    </source>
</evidence>
<sequence>MFRAQDIVRAFKSGACCTHTEGFSHCKSLERFAQDLGFKSYHAFRRSIEGHGPDKLGVVSVGLMRKICARRSLSPDSEYFEFQVLQSGIAFYSRWIGWDSSGDEVRVPRRIGGESRIDLLRDNSRNPVYVIETDLEATVWRQLWRSTALIEANVAHRLFPSSFNKLHLVSLDPPYHRIRGRSRYNNNLAPV</sequence>
<dbReference type="EMBL" id="WJPM01000027">
    <property type="protein sequence ID" value="MRH76992.1"/>
    <property type="molecule type" value="Genomic_DNA"/>
</dbReference>
<evidence type="ECO:0000313" key="1">
    <source>
        <dbReference type="EMBL" id="MRH02666.1"/>
    </source>
</evidence>
<keyword evidence="3" id="KW-1185">Reference proteome</keyword>
<reference evidence="3 4" key="1">
    <citation type="submission" date="2019-11" db="EMBL/GenBank/DDBJ databases">
        <title>First report of rice panicle blight caused by Xanthomonas sp. in Iran.</title>
        <authorList>
            <person name="Mirghasempour S.A."/>
            <person name="Huang S."/>
            <person name="Brady C.L."/>
            <person name="Studholme D.J."/>
        </authorList>
    </citation>
    <scope>NUCLEOTIDE SEQUENCE [LARGE SCALE GENOMIC DNA]</scope>
    <source>
        <strain evidence="1 4">ASD011</strain>
        <strain evidence="3">SAM114</strain>
    </source>
</reference>
<gene>
    <name evidence="1" type="ORF">GIY21_20400</name>
    <name evidence="2" type="ORF">GIY22_20385</name>
</gene>
<dbReference type="RefSeq" id="WP_153753492.1">
    <property type="nucleotide sequence ID" value="NZ_WJPM01000027.1"/>
</dbReference>
<dbReference type="Proteomes" id="UP000439314">
    <property type="component" value="Unassembled WGS sequence"/>
</dbReference>
<evidence type="ECO:0000313" key="4">
    <source>
        <dbReference type="Proteomes" id="UP000439314"/>
    </source>
</evidence>
<evidence type="ECO:0000313" key="3">
    <source>
        <dbReference type="Proteomes" id="UP000437931"/>
    </source>
</evidence>
<comment type="caution">
    <text evidence="1">The sequence shown here is derived from an EMBL/GenBank/DDBJ whole genome shotgun (WGS) entry which is preliminary data.</text>
</comment>